<gene>
    <name evidence="4" type="ORF">PJIAN_3392</name>
</gene>
<organism evidence="4 5">
    <name type="scientific">Paludibacter jiangxiensis</name>
    <dbReference type="NCBI Taxonomy" id="681398"/>
    <lineage>
        <taxon>Bacteria</taxon>
        <taxon>Pseudomonadati</taxon>
        <taxon>Bacteroidota</taxon>
        <taxon>Bacteroidia</taxon>
        <taxon>Bacteroidales</taxon>
        <taxon>Paludibacteraceae</taxon>
        <taxon>Paludibacter</taxon>
    </lineage>
</organism>
<feature type="domain" description="Cytidyltransferase-like" evidence="3">
    <location>
        <begin position="10"/>
        <end position="100"/>
    </location>
</feature>
<reference evidence="5" key="2">
    <citation type="journal article" date="2017" name="Genome Announc.">
        <title>Draft genome sequence of Paludibacter jiangxiensis NM7(T), a propionate-producing fermentative bacterium.</title>
        <authorList>
            <person name="Qiu Y.-L."/>
            <person name="Tourlousse D.M."/>
            <person name="Matsuura N."/>
            <person name="Ohashi A."/>
            <person name="Sekiguchi Y."/>
        </authorList>
    </citation>
    <scope>NUCLEOTIDE SEQUENCE [LARGE SCALE GENOMIC DNA]</scope>
    <source>
        <strain evidence="5">NM7</strain>
    </source>
</reference>
<accession>A0A170ZWG1</accession>
<dbReference type="SUPFAM" id="SSF52374">
    <property type="entry name" value="Nucleotidylyl transferase"/>
    <property type="match status" value="1"/>
</dbReference>
<dbReference type="EMBL" id="BDCR01000003">
    <property type="protein sequence ID" value="GAT63080.1"/>
    <property type="molecule type" value="Genomic_DNA"/>
</dbReference>
<keyword evidence="1 4" id="KW-0808">Transferase</keyword>
<dbReference type="OrthoDB" id="9795543at2"/>
<dbReference type="Pfam" id="PF01467">
    <property type="entry name" value="CTP_transf_like"/>
    <property type="match status" value="1"/>
</dbReference>
<dbReference type="RefSeq" id="WP_068703941.1">
    <property type="nucleotide sequence ID" value="NZ_BDCR01000003.1"/>
</dbReference>
<evidence type="ECO:0000313" key="5">
    <source>
        <dbReference type="Proteomes" id="UP000076586"/>
    </source>
</evidence>
<evidence type="ECO:0000256" key="1">
    <source>
        <dbReference type="ARBA" id="ARBA00022679"/>
    </source>
</evidence>
<dbReference type="InterPro" id="IPR050385">
    <property type="entry name" value="Archaeal_FAD_synthase"/>
</dbReference>
<dbReference type="InterPro" id="IPR004821">
    <property type="entry name" value="Cyt_trans-like"/>
</dbReference>
<dbReference type="GO" id="GO:0016779">
    <property type="term" value="F:nucleotidyltransferase activity"/>
    <property type="evidence" value="ECO:0007669"/>
    <property type="project" value="UniProtKB-KW"/>
</dbReference>
<name>A0A170ZWG1_9BACT</name>
<dbReference type="AlphaFoldDB" id="A0A170ZWG1"/>
<reference evidence="5" key="1">
    <citation type="submission" date="2016-04" db="EMBL/GenBank/DDBJ databases">
        <title>Draft genome sequence of Paludibacter jiangxiensis strain NM7.</title>
        <authorList>
            <person name="Qiu Y."/>
            <person name="Matsuura N."/>
            <person name="Ohashi A."/>
            <person name="Tourlousse M.D."/>
            <person name="Sekiguchi Y."/>
        </authorList>
    </citation>
    <scope>NUCLEOTIDE SEQUENCE [LARGE SCALE GENOMIC DNA]</scope>
    <source>
        <strain evidence="5">NM7</strain>
    </source>
</reference>
<protein>
    <submittedName>
        <fullName evidence="4">Choline-phosphate cytidylyltransferase</fullName>
    </submittedName>
</protein>
<dbReference type="Proteomes" id="UP000076586">
    <property type="component" value="Unassembled WGS sequence"/>
</dbReference>
<dbReference type="NCBIfam" id="TIGR00125">
    <property type="entry name" value="cyt_tran_rel"/>
    <property type="match status" value="1"/>
</dbReference>
<dbReference type="InterPro" id="IPR014729">
    <property type="entry name" value="Rossmann-like_a/b/a_fold"/>
</dbReference>
<proteinExistence type="predicted"/>
<dbReference type="STRING" id="681398.PJIAN_3392"/>
<evidence type="ECO:0000313" key="4">
    <source>
        <dbReference type="EMBL" id="GAT63080.1"/>
    </source>
</evidence>
<keyword evidence="2 4" id="KW-0548">Nucleotidyltransferase</keyword>
<evidence type="ECO:0000259" key="3">
    <source>
        <dbReference type="Pfam" id="PF01467"/>
    </source>
</evidence>
<dbReference type="PANTHER" id="PTHR43793">
    <property type="entry name" value="FAD SYNTHASE"/>
    <property type="match status" value="1"/>
</dbReference>
<dbReference type="PANTHER" id="PTHR43793:SF1">
    <property type="entry name" value="FAD SYNTHASE"/>
    <property type="match status" value="1"/>
</dbReference>
<sequence>MFNKKTIVYTSGTFDMFHSNHLKMINYARGLGDILIVGVSTDELVKSYKAAPIIPFNERMLIIEALKAPDLVIPQHTLDHTEIVKKLNIDAFVVGDDWFGKYDYLKDLGVDVFYFPYGDGVSSSSLKKTIYESYDQQLHAQRKAKPTFVKQDEE</sequence>
<comment type="caution">
    <text evidence="4">The sequence shown here is derived from an EMBL/GenBank/DDBJ whole genome shotgun (WGS) entry which is preliminary data.</text>
</comment>
<keyword evidence="5" id="KW-1185">Reference proteome</keyword>
<dbReference type="Gene3D" id="3.40.50.620">
    <property type="entry name" value="HUPs"/>
    <property type="match status" value="1"/>
</dbReference>
<evidence type="ECO:0000256" key="2">
    <source>
        <dbReference type="ARBA" id="ARBA00022695"/>
    </source>
</evidence>